<name>A0ABV1F4H8_9BACI</name>
<protein>
    <submittedName>
        <fullName evidence="1">Uncharacterized protein</fullName>
    </submittedName>
</protein>
<dbReference type="EMBL" id="JBBMFN010000090">
    <property type="protein sequence ID" value="MEQ2468282.1"/>
    <property type="molecule type" value="Genomic_DNA"/>
</dbReference>
<evidence type="ECO:0000313" key="1">
    <source>
        <dbReference type="EMBL" id="MEQ2468282.1"/>
    </source>
</evidence>
<reference evidence="1 2" key="1">
    <citation type="submission" date="2024-03" db="EMBL/GenBank/DDBJ databases">
        <title>Human intestinal bacterial collection.</title>
        <authorList>
            <person name="Pauvert C."/>
            <person name="Hitch T.C.A."/>
            <person name="Clavel T."/>
        </authorList>
    </citation>
    <scope>NUCLEOTIDE SEQUENCE [LARGE SCALE GENOMIC DNA]</scope>
    <source>
        <strain evidence="1 2">CLA-SR-H024</strain>
    </source>
</reference>
<keyword evidence="2" id="KW-1185">Reference proteome</keyword>
<dbReference type="RefSeq" id="WP_031538935.1">
    <property type="nucleotide sequence ID" value="NZ_JBBMFN010000090.1"/>
</dbReference>
<evidence type="ECO:0000313" key="2">
    <source>
        <dbReference type="Proteomes" id="UP001465426"/>
    </source>
</evidence>
<gene>
    <name evidence="1" type="ORF">WMO63_21725</name>
</gene>
<sequence>MVYYDKTKSIKNILIQKIVCNSGLSSEMLEHLSIAELNEKLNKDFPYTHPHNGSGSLKWKNIR</sequence>
<organism evidence="1 2">
    <name type="scientific">Niallia hominis</name>
    <dbReference type="NCBI Taxonomy" id="3133173"/>
    <lineage>
        <taxon>Bacteria</taxon>
        <taxon>Bacillati</taxon>
        <taxon>Bacillota</taxon>
        <taxon>Bacilli</taxon>
        <taxon>Bacillales</taxon>
        <taxon>Bacillaceae</taxon>
        <taxon>Niallia</taxon>
    </lineage>
</organism>
<dbReference type="Proteomes" id="UP001465426">
    <property type="component" value="Unassembled WGS sequence"/>
</dbReference>
<proteinExistence type="predicted"/>
<accession>A0ABV1F4H8</accession>
<comment type="caution">
    <text evidence="1">The sequence shown here is derived from an EMBL/GenBank/DDBJ whole genome shotgun (WGS) entry which is preliminary data.</text>
</comment>